<organism evidence="1 2">
    <name type="scientific">Citrobacter portucalensis</name>
    <dbReference type="NCBI Taxonomy" id="1639133"/>
    <lineage>
        <taxon>Bacteria</taxon>
        <taxon>Pseudomonadati</taxon>
        <taxon>Pseudomonadota</taxon>
        <taxon>Gammaproteobacteria</taxon>
        <taxon>Enterobacterales</taxon>
        <taxon>Enterobacteriaceae</taxon>
        <taxon>Citrobacter</taxon>
        <taxon>Citrobacter freundii complex</taxon>
    </lineage>
</organism>
<reference evidence="1 2" key="1">
    <citation type="submission" date="2019-08" db="EMBL/GenBank/DDBJ databases">
        <title>Draft genome sequence of Citrobacter portucalensis strain isolated from green turtle.</title>
        <authorList>
            <person name="Fernandes M.R."/>
            <person name="Sellera F.P."/>
            <person name="Goldeberg D.W."/>
            <person name="Costa D.C."/>
            <person name="Lincopan N."/>
        </authorList>
    </citation>
    <scope>NUCLEOTIDE SEQUENCE [LARGE SCALE GENOMIC DNA]</scope>
    <source>
        <strain evidence="1 2">TV06</strain>
    </source>
</reference>
<proteinExistence type="predicted"/>
<comment type="caution">
    <text evidence="1">The sequence shown here is derived from an EMBL/GenBank/DDBJ whole genome shotgun (WGS) entry which is preliminary data.</text>
</comment>
<sequence length="146" mass="16523">MTVYVNDTVRLATLLVCSSEDEAAIYAVWANEYLKATYIRVESKRYECVNNGDDLLNYFGFTIDSLVDSVFCLLPSRSRISSNISLIKRLLHDTATTKHQCCIMEDKRPSHYGRLSSNISLHSKMVSDLTGGRNPIKLLRAIRSDI</sequence>
<dbReference type="AlphaFoldDB" id="A0A5B0SV06"/>
<dbReference type="EMBL" id="VTZD01000024">
    <property type="protein sequence ID" value="KAA1141936.1"/>
    <property type="molecule type" value="Genomic_DNA"/>
</dbReference>
<evidence type="ECO:0000313" key="1">
    <source>
        <dbReference type="EMBL" id="KAA1141936.1"/>
    </source>
</evidence>
<evidence type="ECO:0000313" key="2">
    <source>
        <dbReference type="Proteomes" id="UP000323297"/>
    </source>
</evidence>
<accession>A0A5B0SV06</accession>
<protein>
    <submittedName>
        <fullName evidence="1">Uncharacterized protein</fullName>
    </submittedName>
</protein>
<name>A0A5B0SV06_9ENTR</name>
<gene>
    <name evidence="1" type="ORF">D3H66_19365</name>
</gene>
<dbReference type="Proteomes" id="UP000323297">
    <property type="component" value="Unassembled WGS sequence"/>
</dbReference>